<feature type="repeat" description="ANK" evidence="3">
    <location>
        <begin position="267"/>
        <end position="300"/>
    </location>
</feature>
<dbReference type="PROSITE" id="PS50297">
    <property type="entry name" value="ANK_REP_REGION"/>
    <property type="match status" value="3"/>
</dbReference>
<feature type="compositionally biased region" description="Acidic residues" evidence="5">
    <location>
        <begin position="92"/>
        <end position="107"/>
    </location>
</feature>
<keyword evidence="2 3" id="KW-0040">ANK repeat</keyword>
<feature type="compositionally biased region" description="Basic residues" evidence="5">
    <location>
        <begin position="242"/>
        <end position="261"/>
    </location>
</feature>
<feature type="region of interest" description="Disordered" evidence="5">
    <location>
        <begin position="232"/>
        <end position="264"/>
    </location>
</feature>
<dbReference type="SUPFAM" id="SSF48403">
    <property type="entry name" value="Ankyrin repeat"/>
    <property type="match status" value="1"/>
</dbReference>
<evidence type="ECO:0000313" key="7">
    <source>
        <dbReference type="Proteomes" id="UP000187013"/>
    </source>
</evidence>
<evidence type="ECO:0000256" key="3">
    <source>
        <dbReference type="PROSITE-ProRule" id="PRU00023"/>
    </source>
</evidence>
<feature type="compositionally biased region" description="Polar residues" evidence="5">
    <location>
        <begin position="202"/>
        <end position="217"/>
    </location>
</feature>
<dbReference type="PRINTS" id="PR01415">
    <property type="entry name" value="ANKYRIN"/>
</dbReference>
<keyword evidence="4" id="KW-0175">Coiled coil</keyword>
<proteinExistence type="predicted"/>
<dbReference type="InterPro" id="IPR002110">
    <property type="entry name" value="Ankyrin_rpt"/>
</dbReference>
<reference evidence="6 7" key="1">
    <citation type="submission" date="2016-08" db="EMBL/GenBank/DDBJ databases">
        <title>Draft genome sequence of allopolyploid Zygosaccharomyces rouxii.</title>
        <authorList>
            <person name="Watanabe J."/>
            <person name="Uehara K."/>
            <person name="Mogi Y."/>
            <person name="Tsukioka Y."/>
        </authorList>
    </citation>
    <scope>NUCLEOTIDE SEQUENCE [LARGE SCALE GENOMIC DNA]</scope>
    <source>
        <strain evidence="6 7">NBRC 110957</strain>
    </source>
</reference>
<feature type="compositionally biased region" description="Acidic residues" evidence="5">
    <location>
        <begin position="170"/>
        <end position="180"/>
    </location>
</feature>
<name>A0A1Q2ZZ29_ZYGRO</name>
<feature type="coiled-coil region" evidence="4">
    <location>
        <begin position="620"/>
        <end position="683"/>
    </location>
</feature>
<evidence type="ECO:0000256" key="5">
    <source>
        <dbReference type="SAM" id="MobiDB-lite"/>
    </source>
</evidence>
<comment type="caution">
    <text evidence="6">The sequence shown here is derived from an EMBL/GenBank/DDBJ whole genome shotgun (WGS) entry which is preliminary data.</text>
</comment>
<keyword evidence="1" id="KW-0677">Repeat</keyword>
<dbReference type="PROSITE" id="PS50088">
    <property type="entry name" value="ANK_REPEAT"/>
    <property type="match status" value="4"/>
</dbReference>
<evidence type="ECO:0000256" key="4">
    <source>
        <dbReference type="SAM" id="Coils"/>
    </source>
</evidence>
<evidence type="ECO:0000256" key="2">
    <source>
        <dbReference type="ARBA" id="ARBA00023043"/>
    </source>
</evidence>
<dbReference type="SMART" id="SM00248">
    <property type="entry name" value="ANK"/>
    <property type="match status" value="4"/>
</dbReference>
<feature type="region of interest" description="Disordered" evidence="5">
    <location>
        <begin position="1"/>
        <end position="220"/>
    </location>
</feature>
<accession>A0A1Q2ZZ29</accession>
<sequence>MSDPSETKKRSLSSYLSNVSSRREELEKIKRQQLEEHQRQEQELEKVRQEQLREKKLKEVKLEEEHLKEQSKENQSREGQTEDQTKEQPEGQPEEQPEEQPEGQLEEQTEKQIEEQPEGQPKDQTEKQIEEQAEAQVDVKDPQVKKEEKRTISRVELHSILKAPEYGSHEDEDEEMDSDAPTEPASPPKPRRGKLVRGDRLTSLSPRQVSFDNGSDSELSDIDELESVNISSSVLHGDSSPTKRHSSPRKAYKPSRQHRKGIYRDAGGRTRLQIACDKGNLEIAKRLIEEDGYDVNDQDNAGNTALHEAALNGHLDIVKLLVNHGADVNVQSYEMFKDTALIDASANGHLPVVQFLLERGADPLVCNAKGLTAYDSIDEEADLDDEERDIVRQIQECLRDATRKALDHTASTKDPSPTLPRHSDDDYEFYWTDISSRAGREKLLKASKEGKLAYVGAYLENGGKIDVKSFFEAVKFGHEDITSLYLAFGAPVNVSLKDGTTSLMAAVGRGHQGTVKLLLDADADPTKKDKMGHNALYYAKNSLMGIIDSDEVQLLKDALQKRGVEVEENSKKRNLEEVETEPKEQEEEPEPKKQELEPEEPRETPAEREARLKAEEEYFQRRMKNKKKKEQELLKKLALDEQKREEEKEKQRLQELEKMEADKRKRQLELEENQRQLELQRRKDIRSMYPLGLKLVDFKKTDDLESFLPLYYVSMNNQRYVLDLQACVLLKDSSVLDSNAQAVEPLHREQLWNILKFIFLQGGTENMLSLDAMSLDERMGFERQEFGKFSQLPLHWIPYESIVHKLGSKEQKVRENMVEIVLVDARDVNEARGHRVCPSPIGLNGLPFKFQYRNEILESINLHNAGPLW</sequence>
<dbReference type="Proteomes" id="UP000187013">
    <property type="component" value="Unassembled WGS sequence"/>
</dbReference>
<evidence type="ECO:0000313" key="6">
    <source>
        <dbReference type="EMBL" id="GAV48678.1"/>
    </source>
</evidence>
<organism evidence="6 7">
    <name type="scientific">Zygosaccharomyces rouxii</name>
    <dbReference type="NCBI Taxonomy" id="4956"/>
    <lineage>
        <taxon>Eukaryota</taxon>
        <taxon>Fungi</taxon>
        <taxon>Dikarya</taxon>
        <taxon>Ascomycota</taxon>
        <taxon>Saccharomycotina</taxon>
        <taxon>Saccharomycetes</taxon>
        <taxon>Saccharomycetales</taxon>
        <taxon>Saccharomycetaceae</taxon>
        <taxon>Zygosaccharomyces</taxon>
    </lineage>
</organism>
<protein>
    <submittedName>
        <fullName evidence="6">Uncharacterized protein</fullName>
    </submittedName>
</protein>
<gene>
    <name evidence="6" type="ORF">ZYGR_0N00820</name>
</gene>
<dbReference type="Gene3D" id="1.25.40.20">
    <property type="entry name" value="Ankyrin repeat-containing domain"/>
    <property type="match status" value="2"/>
</dbReference>
<dbReference type="Pfam" id="PF12796">
    <property type="entry name" value="Ank_2"/>
    <property type="match status" value="2"/>
</dbReference>
<dbReference type="InterPro" id="IPR036770">
    <property type="entry name" value="Ankyrin_rpt-contain_sf"/>
</dbReference>
<feature type="repeat" description="ANK" evidence="3">
    <location>
        <begin position="336"/>
        <end position="368"/>
    </location>
</feature>
<feature type="compositionally biased region" description="Basic and acidic residues" evidence="5">
    <location>
        <begin position="590"/>
        <end position="610"/>
    </location>
</feature>
<dbReference type="GO" id="GO:0085020">
    <property type="term" value="P:protein K6-linked ubiquitination"/>
    <property type="evidence" value="ECO:0007669"/>
    <property type="project" value="TreeGrafter"/>
</dbReference>
<dbReference type="PANTHER" id="PTHR24171:SF8">
    <property type="entry name" value="BRCA1-ASSOCIATED RING DOMAIN PROTEIN 1"/>
    <property type="match status" value="1"/>
</dbReference>
<feature type="repeat" description="ANK" evidence="3">
    <location>
        <begin position="498"/>
        <end position="530"/>
    </location>
</feature>
<dbReference type="OrthoDB" id="194358at2759"/>
<feature type="compositionally biased region" description="Basic and acidic residues" evidence="5">
    <location>
        <begin position="21"/>
        <end position="89"/>
    </location>
</feature>
<feature type="compositionally biased region" description="Basic and acidic residues" evidence="5">
    <location>
        <begin position="563"/>
        <end position="583"/>
    </location>
</feature>
<feature type="compositionally biased region" description="Basic and acidic residues" evidence="5">
    <location>
        <begin position="108"/>
        <end position="130"/>
    </location>
</feature>
<dbReference type="eggNOG" id="KOG0504">
    <property type="taxonomic scope" value="Eukaryota"/>
</dbReference>
<dbReference type="GO" id="GO:0004842">
    <property type="term" value="F:ubiquitin-protein transferase activity"/>
    <property type="evidence" value="ECO:0007669"/>
    <property type="project" value="TreeGrafter"/>
</dbReference>
<dbReference type="AlphaFoldDB" id="A0A1Q2ZZ29"/>
<feature type="repeat" description="ANK" evidence="3">
    <location>
        <begin position="301"/>
        <end position="333"/>
    </location>
</feature>
<evidence type="ECO:0000256" key="1">
    <source>
        <dbReference type="ARBA" id="ARBA00022737"/>
    </source>
</evidence>
<feature type="region of interest" description="Disordered" evidence="5">
    <location>
        <begin position="563"/>
        <end position="610"/>
    </location>
</feature>
<feature type="compositionally biased region" description="Basic and acidic residues" evidence="5">
    <location>
        <begin position="137"/>
        <end position="159"/>
    </location>
</feature>
<dbReference type="EMBL" id="BDGX01000014">
    <property type="protein sequence ID" value="GAV48678.1"/>
    <property type="molecule type" value="Genomic_DNA"/>
</dbReference>
<dbReference type="PANTHER" id="PTHR24171">
    <property type="entry name" value="ANKYRIN REPEAT DOMAIN-CONTAINING PROTEIN 39-RELATED"/>
    <property type="match status" value="1"/>
</dbReference>